<dbReference type="Proteomes" id="UP000184172">
    <property type="component" value="Unassembled WGS sequence"/>
</dbReference>
<dbReference type="EMBL" id="FQYV01000004">
    <property type="protein sequence ID" value="SHI68036.1"/>
    <property type="molecule type" value="Genomic_DNA"/>
</dbReference>
<dbReference type="Pfam" id="PF11138">
    <property type="entry name" value="DUF2911"/>
    <property type="match status" value="1"/>
</dbReference>
<keyword evidence="2" id="KW-1185">Reference proteome</keyword>
<protein>
    <recommendedName>
        <fullName evidence="3">DUF2911 domain-containing protein</fullName>
    </recommendedName>
</protein>
<name>A0A1M6D465_9FLAO</name>
<sequence length="198" mass="22546">MKIIVITYRSFIIKRNTMKNTLAIFLTLTFFAIQLNIQAQEFPNIDASPMDLAIARANKNSPPIARVIYSRPQKKGRDIFGELVPYNEVWRTGANEATELTIYTPLLLGKTVLKPGTYTLFTIPNKDKWTIIINSATDIWGAFNYKKEMDVARIKVSCMQAVAPIETLSMIFRPENDGTTLLIGWDDHYVEIPFKTLP</sequence>
<accession>A0A1M6D465</accession>
<evidence type="ECO:0000313" key="2">
    <source>
        <dbReference type="Proteomes" id="UP000184172"/>
    </source>
</evidence>
<evidence type="ECO:0000313" key="1">
    <source>
        <dbReference type="EMBL" id="SHI68036.1"/>
    </source>
</evidence>
<evidence type="ECO:0008006" key="3">
    <source>
        <dbReference type="Google" id="ProtNLM"/>
    </source>
</evidence>
<proteinExistence type="predicted"/>
<organism evidence="1 2">
    <name type="scientific">Aequorivita viscosa</name>
    <dbReference type="NCBI Taxonomy" id="797419"/>
    <lineage>
        <taxon>Bacteria</taxon>
        <taxon>Pseudomonadati</taxon>
        <taxon>Bacteroidota</taxon>
        <taxon>Flavobacteriia</taxon>
        <taxon>Flavobacteriales</taxon>
        <taxon>Flavobacteriaceae</taxon>
        <taxon>Aequorivita</taxon>
    </lineage>
</organism>
<dbReference type="AlphaFoldDB" id="A0A1M6D465"/>
<dbReference type="InterPro" id="IPR021314">
    <property type="entry name" value="DUF2911"/>
</dbReference>
<dbReference type="STRING" id="797419.SAMN05216556_105149"/>
<gene>
    <name evidence="1" type="ORF">SAMN04487908_104149</name>
</gene>
<reference evidence="2" key="1">
    <citation type="submission" date="2016-11" db="EMBL/GenBank/DDBJ databases">
        <authorList>
            <person name="Varghese N."/>
            <person name="Submissions S."/>
        </authorList>
    </citation>
    <scope>NUCLEOTIDE SEQUENCE [LARGE SCALE GENOMIC DNA]</scope>
    <source>
        <strain evidence="2">DSM 26349</strain>
    </source>
</reference>